<keyword evidence="6 9" id="KW-1133">Transmembrane helix</keyword>
<evidence type="ECO:0000313" key="11">
    <source>
        <dbReference type="EMBL" id="ACZ10186.1"/>
    </source>
</evidence>
<dbReference type="PIRSF" id="PIRSF006351">
    <property type="entry name" value="PTS_EIIC-Cellobiose"/>
    <property type="match status" value="1"/>
</dbReference>
<accession>D1AQC6</accession>
<dbReference type="GO" id="GO:0005886">
    <property type="term" value="C:plasma membrane"/>
    <property type="evidence" value="ECO:0007669"/>
    <property type="project" value="UniProtKB-SubCell"/>
</dbReference>
<evidence type="ECO:0000256" key="8">
    <source>
        <dbReference type="PIRNR" id="PIRNR006351"/>
    </source>
</evidence>
<sequence>MAGAMDGVIGFLEKHLMPVAGRIGNQKHVQAIRDGIIVTMPLTIIGSVFLIIGNFPIPAYTKWLAETGIAEKLGYPVTASFGLMGVIACIGIAYRLSEKYNVDALTGAVLSLCTFVLVTPYNIPFLQDGKEIGTVGGIAFSFLDSGGLFVGLIMSIFTVEIYRIIVQKDIIIKMPDGVPPAVAKSFAALIPGMIILTVVWIIRLGLMYTPFEDMHNIVRVILVGPLTKIGGTYWGALVVTLLIHLLWMTGIHGAALIMGIISPVTYKLMAENNAAYMAGARGTELPHVVTTQFFDIFQSMGGSGSTFSLAIILFLFSKSKQLKEIGKLAVGPAFFNINEPILFGLPIVMNPLMLIPFVLSPVVVITITYWSMKLGLVSRLAGIAIPWTTPPVLGGALATASISGGVIQVISMVLTFFIYYPFFKIMDAQKLKEEQAAVSA</sequence>
<feature type="transmembrane region" description="Helical" evidence="9">
    <location>
        <begin position="245"/>
        <end position="266"/>
    </location>
</feature>
<dbReference type="NCBIfam" id="TIGR00359">
    <property type="entry name" value="cello_pts_IIC"/>
    <property type="match status" value="1"/>
</dbReference>
<evidence type="ECO:0000256" key="4">
    <source>
        <dbReference type="ARBA" id="ARBA00022597"/>
    </source>
</evidence>
<dbReference type="NCBIfam" id="TIGR00410">
    <property type="entry name" value="lacE"/>
    <property type="match status" value="1"/>
</dbReference>
<keyword evidence="5 9" id="KW-0812">Transmembrane</keyword>
<evidence type="ECO:0000256" key="5">
    <source>
        <dbReference type="ARBA" id="ARBA00022692"/>
    </source>
</evidence>
<keyword evidence="7 8" id="KW-0472">Membrane</keyword>
<dbReference type="KEGG" id="str:Sterm_3346"/>
<keyword evidence="12" id="KW-1185">Reference proteome</keyword>
<dbReference type="AlphaFoldDB" id="D1AQC6"/>
<evidence type="ECO:0000256" key="6">
    <source>
        <dbReference type="ARBA" id="ARBA00022989"/>
    </source>
</evidence>
<dbReference type="InterPro" id="IPR004796">
    <property type="entry name" value="PTS_IIC_cello"/>
</dbReference>
<feature type="transmembrane region" description="Helical" evidence="9">
    <location>
        <begin position="77"/>
        <end position="97"/>
    </location>
</feature>
<evidence type="ECO:0000256" key="2">
    <source>
        <dbReference type="ARBA" id="ARBA00022448"/>
    </source>
</evidence>
<comment type="subcellular location">
    <subcellularLocation>
        <location evidence="1">Cell membrane</location>
        <topology evidence="1">Multi-pass membrane protein</topology>
    </subcellularLocation>
</comment>
<feature type="transmembrane region" description="Helical" evidence="9">
    <location>
        <begin position="296"/>
        <end position="316"/>
    </location>
</feature>
<reference evidence="12" key="1">
    <citation type="submission" date="2009-09" db="EMBL/GenBank/DDBJ databases">
        <title>The complete chromosome of Sebaldella termitidis ATCC 33386.</title>
        <authorList>
            <consortium name="US DOE Joint Genome Institute (JGI-PGF)"/>
            <person name="Lucas S."/>
            <person name="Copeland A."/>
            <person name="Lapidus A."/>
            <person name="Glavina del Rio T."/>
            <person name="Dalin E."/>
            <person name="Tice H."/>
            <person name="Bruce D."/>
            <person name="Goodwin L."/>
            <person name="Pitluck S."/>
            <person name="Kyrpides N."/>
            <person name="Mavromatis K."/>
            <person name="Ivanova N."/>
            <person name="Mikhailova N."/>
            <person name="Sims D."/>
            <person name="Meincke L."/>
            <person name="Brettin T."/>
            <person name="Detter J.C."/>
            <person name="Han C."/>
            <person name="Larimer F."/>
            <person name="Land M."/>
            <person name="Hauser L."/>
            <person name="Markowitz V."/>
            <person name="Cheng J.F."/>
            <person name="Hugenholtz P."/>
            <person name="Woyke T."/>
            <person name="Wu D."/>
            <person name="Eisen J.A."/>
        </authorList>
    </citation>
    <scope>NUCLEOTIDE SEQUENCE [LARGE SCALE GENOMIC DNA]</scope>
    <source>
        <strain evidence="12">ATCC 33386 / NCTC 11300</strain>
    </source>
</reference>
<feature type="transmembrane region" description="Helical" evidence="9">
    <location>
        <begin position="146"/>
        <end position="165"/>
    </location>
</feature>
<dbReference type="HOGENOM" id="CLU_029688_1_0_0"/>
<protein>
    <recommendedName>
        <fullName evidence="8">Permease IIC component</fullName>
    </recommendedName>
</protein>
<dbReference type="Pfam" id="PF02378">
    <property type="entry name" value="PTS_EIIC"/>
    <property type="match status" value="1"/>
</dbReference>
<keyword evidence="4 8" id="KW-0762">Sugar transport</keyword>
<evidence type="ECO:0000256" key="1">
    <source>
        <dbReference type="ARBA" id="ARBA00004651"/>
    </source>
</evidence>
<feature type="domain" description="PTS EIIC type-3" evidence="10">
    <location>
        <begin position="12"/>
        <end position="422"/>
    </location>
</feature>
<comment type="function">
    <text evidence="8">The phosphoenolpyruvate-dependent sugar phosphotransferase system (PTS), a major carbohydrate active -transport system, catalyzes the phosphorylation of incoming sugar substrates concomitant with their translocation across the cell membrane.</text>
</comment>
<evidence type="ECO:0000259" key="10">
    <source>
        <dbReference type="PROSITE" id="PS51105"/>
    </source>
</evidence>
<dbReference type="RefSeq" id="WP_012862768.1">
    <property type="nucleotide sequence ID" value="NC_013517.1"/>
</dbReference>
<dbReference type="PROSITE" id="PS51105">
    <property type="entry name" value="PTS_EIIC_TYPE_3"/>
    <property type="match status" value="1"/>
</dbReference>
<keyword evidence="11" id="KW-0808">Transferase</keyword>
<name>D1AQC6_SEBTE</name>
<dbReference type="InterPro" id="IPR051088">
    <property type="entry name" value="PTS_Sugar-EIIC/EIIB"/>
</dbReference>
<dbReference type="PANTHER" id="PTHR33989:SF11">
    <property type="entry name" value="LICHENAN PERMEASE IIC COMPONENT"/>
    <property type="match status" value="1"/>
</dbReference>
<dbReference type="GO" id="GO:1901264">
    <property type="term" value="P:carbohydrate derivative transport"/>
    <property type="evidence" value="ECO:0007669"/>
    <property type="project" value="TreeGrafter"/>
</dbReference>
<gene>
    <name evidence="11" type="ordered locus">Sterm_3346</name>
</gene>
<evidence type="ECO:0000256" key="3">
    <source>
        <dbReference type="ARBA" id="ARBA00022475"/>
    </source>
</evidence>
<reference evidence="11 12" key="2">
    <citation type="journal article" date="2010" name="Stand. Genomic Sci.">
        <title>Complete genome sequence of Sebaldella termitidis type strain (NCTC 11300).</title>
        <authorList>
            <person name="Harmon-Smith M."/>
            <person name="Celia L."/>
            <person name="Chertkov O."/>
            <person name="Lapidus A."/>
            <person name="Copeland A."/>
            <person name="Glavina Del Rio T."/>
            <person name="Nolan M."/>
            <person name="Lucas S."/>
            <person name="Tice H."/>
            <person name="Cheng J.F."/>
            <person name="Han C."/>
            <person name="Detter J.C."/>
            <person name="Bruce D."/>
            <person name="Goodwin L."/>
            <person name="Pitluck S."/>
            <person name="Pati A."/>
            <person name="Liolios K."/>
            <person name="Ivanova N."/>
            <person name="Mavromatis K."/>
            <person name="Mikhailova N."/>
            <person name="Chen A."/>
            <person name="Palaniappan K."/>
            <person name="Land M."/>
            <person name="Hauser L."/>
            <person name="Chang Y.J."/>
            <person name="Jeffries C.D."/>
            <person name="Brettin T."/>
            <person name="Goker M."/>
            <person name="Beck B."/>
            <person name="Bristow J."/>
            <person name="Eisen J.A."/>
            <person name="Markowitz V."/>
            <person name="Hugenholtz P."/>
            <person name="Kyrpides N.C."/>
            <person name="Klenk H.P."/>
            <person name="Chen F."/>
        </authorList>
    </citation>
    <scope>NUCLEOTIDE SEQUENCE [LARGE SCALE GENOMIC DNA]</scope>
    <source>
        <strain evidence="12">ATCC 33386 / NCTC 11300</strain>
    </source>
</reference>
<keyword evidence="2 8" id="KW-0813">Transport</keyword>
<dbReference type="PANTHER" id="PTHR33989">
    <property type="match status" value="1"/>
</dbReference>
<dbReference type="Proteomes" id="UP000000845">
    <property type="component" value="Chromosome"/>
</dbReference>
<dbReference type="GO" id="GO:0008982">
    <property type="term" value="F:protein-N(PI)-phosphohistidine-sugar phosphotransferase activity"/>
    <property type="evidence" value="ECO:0007669"/>
    <property type="project" value="UniProtKB-UniRule"/>
</dbReference>
<feature type="transmembrane region" description="Helical" evidence="9">
    <location>
        <begin position="352"/>
        <end position="372"/>
    </location>
</feature>
<feature type="transmembrane region" description="Helical" evidence="9">
    <location>
        <begin position="392"/>
        <end position="422"/>
    </location>
</feature>
<evidence type="ECO:0000313" key="12">
    <source>
        <dbReference type="Proteomes" id="UP000000845"/>
    </source>
</evidence>
<dbReference type="GO" id="GO:0009401">
    <property type="term" value="P:phosphoenolpyruvate-dependent sugar phosphotransferase system"/>
    <property type="evidence" value="ECO:0007669"/>
    <property type="project" value="InterPro"/>
</dbReference>
<dbReference type="InterPro" id="IPR004501">
    <property type="entry name" value="PTS_EIIC_3"/>
</dbReference>
<feature type="transmembrane region" description="Helical" evidence="9">
    <location>
        <begin position="104"/>
        <end position="126"/>
    </location>
</feature>
<dbReference type="EMBL" id="CP001739">
    <property type="protein sequence ID" value="ACZ10186.1"/>
    <property type="molecule type" value="Genomic_DNA"/>
</dbReference>
<dbReference type="InterPro" id="IPR003352">
    <property type="entry name" value="PTS_EIIC"/>
</dbReference>
<organism evidence="11 12">
    <name type="scientific">Sebaldella termitidis (strain ATCC 33386 / NCTC 11300)</name>
    <dbReference type="NCBI Taxonomy" id="526218"/>
    <lineage>
        <taxon>Bacteria</taxon>
        <taxon>Fusobacteriati</taxon>
        <taxon>Fusobacteriota</taxon>
        <taxon>Fusobacteriia</taxon>
        <taxon>Fusobacteriales</taxon>
        <taxon>Leptotrichiaceae</taxon>
        <taxon>Sebaldella</taxon>
    </lineage>
</organism>
<feature type="transmembrane region" description="Helical" evidence="9">
    <location>
        <begin position="217"/>
        <end position="238"/>
    </location>
</feature>
<evidence type="ECO:0000256" key="9">
    <source>
        <dbReference type="SAM" id="Phobius"/>
    </source>
</evidence>
<feature type="transmembrane region" description="Helical" evidence="9">
    <location>
        <begin position="36"/>
        <end position="57"/>
    </location>
</feature>
<dbReference type="STRING" id="526218.Sterm_3346"/>
<dbReference type="eggNOG" id="COG1455">
    <property type="taxonomic scope" value="Bacteria"/>
</dbReference>
<evidence type="ECO:0000256" key="7">
    <source>
        <dbReference type="ARBA" id="ARBA00023136"/>
    </source>
</evidence>
<keyword evidence="3 8" id="KW-1003">Cell membrane</keyword>
<proteinExistence type="predicted"/>
<feature type="transmembrane region" description="Helical" evidence="9">
    <location>
        <begin position="186"/>
        <end position="205"/>
    </location>
</feature>